<dbReference type="AlphaFoldDB" id="A0A834BS13"/>
<keyword evidence="2" id="KW-0677">Repeat</keyword>
<reference evidence="3" key="1">
    <citation type="journal article" name="BMC Genomics">
        <title>Long-read sequencing and de novo genome assembly of marine medaka (Oryzias melastigma).</title>
        <authorList>
            <person name="Liang P."/>
            <person name="Saqib H.S.A."/>
            <person name="Ni X."/>
            <person name="Shen Y."/>
        </authorList>
    </citation>
    <scope>NUCLEOTIDE SEQUENCE</scope>
    <source>
        <strain evidence="3">Bigg-433</strain>
    </source>
</reference>
<dbReference type="EMBL" id="WKFB01000716">
    <property type="protein sequence ID" value="KAF6718633.1"/>
    <property type="molecule type" value="Genomic_DNA"/>
</dbReference>
<dbReference type="GO" id="GO:0005794">
    <property type="term" value="C:Golgi apparatus"/>
    <property type="evidence" value="ECO:0007669"/>
    <property type="project" value="TreeGrafter"/>
</dbReference>
<dbReference type="PANTHER" id="PTHR46376:SF1">
    <property type="entry name" value="LEUCINE-ZIPPER-LIKE TRANSCRIPTIONAL REGULATOR 1"/>
    <property type="match status" value="1"/>
</dbReference>
<dbReference type="InterPro" id="IPR015915">
    <property type="entry name" value="Kelch-typ_b-propeller"/>
</dbReference>
<proteinExistence type="predicted"/>
<dbReference type="OrthoDB" id="432528at2759"/>
<dbReference type="PANTHER" id="PTHR46376">
    <property type="entry name" value="LEUCINE-ZIPPER-LIKE TRANSCRIPTIONAL REGULATOR 1"/>
    <property type="match status" value="1"/>
</dbReference>
<sequence length="415" mass="45856">MSQGGPCLWRPLPQSSQAPRDRSKHACCSHRGDVFVLGGRDSGALRDFWKYSVVRNEWTELDCSSEVAPEELEEHTMVAHKGFLYVFGGMMDSSFSSCRFPLWMFDIKKQMWVDPLGGTGWVQTLTPSNRKGHSAVVLGPTMMIYGGFVDVRGSSEELWSFHFDSMSWCLLGGPQQTPQGPGPRHSHSAATFQSSMFVFGGLKGLQEQRDLWKWNNSALMWTCVSTKSGPPRLIGHSAVTYRDSMLIFGGGECRDSPHSCLWKFSFLTQRWSRVSSLPDSRPPGKIHHCCAGIGRGYSPSSVLPAQTGSSLQLGGKYKAFQNRCYPASAFQGLEDAIELQTLNSDGTSSALEHRDSQLISSCSASESRAFRMNGSQEAEEEDFSQHLPDLLLVLGGRPVSHHSPISVWQMTLSDG</sequence>
<keyword evidence="1" id="KW-0880">Kelch repeat</keyword>
<dbReference type="SUPFAM" id="SSF117281">
    <property type="entry name" value="Kelch motif"/>
    <property type="match status" value="2"/>
</dbReference>
<dbReference type="InterPro" id="IPR051568">
    <property type="entry name" value="LZTR1/Attractin"/>
</dbReference>
<dbReference type="Proteomes" id="UP000646548">
    <property type="component" value="Unassembled WGS sequence"/>
</dbReference>
<gene>
    <name evidence="3" type="ORF">FQA47_003635</name>
</gene>
<protein>
    <submittedName>
        <fullName evidence="3">Tip elongation aberrant protein 3</fullName>
    </submittedName>
</protein>
<dbReference type="Pfam" id="PF01344">
    <property type="entry name" value="Kelch_1"/>
    <property type="match status" value="1"/>
</dbReference>
<evidence type="ECO:0000256" key="1">
    <source>
        <dbReference type="ARBA" id="ARBA00022441"/>
    </source>
</evidence>
<dbReference type="Gene3D" id="2.120.10.80">
    <property type="entry name" value="Kelch-type beta propeller"/>
    <property type="match status" value="2"/>
</dbReference>
<evidence type="ECO:0000313" key="3">
    <source>
        <dbReference type="EMBL" id="KAF6718633.1"/>
    </source>
</evidence>
<name>A0A834BS13_ORYME</name>
<organism evidence="3 4">
    <name type="scientific">Oryzias melastigma</name>
    <name type="common">Marine medaka</name>
    <dbReference type="NCBI Taxonomy" id="30732"/>
    <lineage>
        <taxon>Eukaryota</taxon>
        <taxon>Metazoa</taxon>
        <taxon>Chordata</taxon>
        <taxon>Craniata</taxon>
        <taxon>Vertebrata</taxon>
        <taxon>Euteleostomi</taxon>
        <taxon>Actinopterygii</taxon>
        <taxon>Neopterygii</taxon>
        <taxon>Teleostei</taxon>
        <taxon>Neoteleostei</taxon>
        <taxon>Acanthomorphata</taxon>
        <taxon>Ovalentaria</taxon>
        <taxon>Atherinomorphae</taxon>
        <taxon>Beloniformes</taxon>
        <taxon>Adrianichthyidae</taxon>
        <taxon>Oryziinae</taxon>
        <taxon>Oryzias</taxon>
    </lineage>
</organism>
<dbReference type="Pfam" id="PF24681">
    <property type="entry name" value="Kelch_KLHDC2_KLHL20_DRC7"/>
    <property type="match status" value="1"/>
</dbReference>
<accession>A0A834BS13</accession>
<comment type="caution">
    <text evidence="3">The sequence shown here is derived from an EMBL/GenBank/DDBJ whole genome shotgun (WGS) entry which is preliminary data.</text>
</comment>
<dbReference type="InterPro" id="IPR006652">
    <property type="entry name" value="Kelch_1"/>
</dbReference>
<evidence type="ECO:0000313" key="4">
    <source>
        <dbReference type="Proteomes" id="UP000646548"/>
    </source>
</evidence>
<evidence type="ECO:0000256" key="2">
    <source>
        <dbReference type="ARBA" id="ARBA00022737"/>
    </source>
</evidence>